<dbReference type="EMBL" id="HBGK01038554">
    <property type="protein sequence ID" value="CAD9297564.1"/>
    <property type="molecule type" value="Transcribed_RNA"/>
</dbReference>
<sequence>MSYPEDDANMGSTIAAVSTILLLQIVTDLTPHIEPHPSTAKMNLLLFTMDKSPHPTRQVHMMDLEMDNHDRATALSTNKFLRAAHIVQPIAEMPTVGCGTAKPTLMLRDKMQHNKIHQNKAENV</sequence>
<evidence type="ECO:0000313" key="1">
    <source>
        <dbReference type="EMBL" id="CAD9297564.1"/>
    </source>
</evidence>
<name>A0A7S1VEU0_9STRA</name>
<organism evidence="1">
    <name type="scientific">Grammatophora oceanica</name>
    <dbReference type="NCBI Taxonomy" id="210454"/>
    <lineage>
        <taxon>Eukaryota</taxon>
        <taxon>Sar</taxon>
        <taxon>Stramenopiles</taxon>
        <taxon>Ochrophyta</taxon>
        <taxon>Bacillariophyta</taxon>
        <taxon>Fragilariophyceae</taxon>
        <taxon>Fragilariophycidae</taxon>
        <taxon>Rhabdonematales</taxon>
        <taxon>Grammatophoraceae</taxon>
        <taxon>Grammatophora</taxon>
    </lineage>
</organism>
<accession>A0A7S1VEU0</accession>
<reference evidence="1" key="1">
    <citation type="submission" date="2021-01" db="EMBL/GenBank/DDBJ databases">
        <authorList>
            <person name="Corre E."/>
            <person name="Pelletier E."/>
            <person name="Niang G."/>
            <person name="Scheremetjew M."/>
            <person name="Finn R."/>
            <person name="Kale V."/>
            <person name="Holt S."/>
            <person name="Cochrane G."/>
            <person name="Meng A."/>
            <person name="Brown T."/>
            <person name="Cohen L."/>
        </authorList>
    </citation>
    <scope>NUCLEOTIDE SEQUENCE</scope>
    <source>
        <strain evidence="1">CCMP 410</strain>
    </source>
</reference>
<protein>
    <submittedName>
        <fullName evidence="1">Uncharacterized protein</fullName>
    </submittedName>
</protein>
<proteinExistence type="predicted"/>
<gene>
    <name evidence="1" type="ORF">GOCE00092_LOCUS20025</name>
</gene>
<dbReference type="AlphaFoldDB" id="A0A7S1VEU0"/>